<dbReference type="GO" id="GO:0051082">
    <property type="term" value="F:unfolded protein binding"/>
    <property type="evidence" value="ECO:0007669"/>
    <property type="project" value="InterPro"/>
</dbReference>
<dbReference type="EMBL" id="NHRY01000031">
    <property type="protein sequence ID" value="PPQ39761.1"/>
    <property type="molecule type" value="Genomic_DNA"/>
</dbReference>
<dbReference type="CDD" id="cd06257">
    <property type="entry name" value="DnaJ"/>
    <property type="match status" value="1"/>
</dbReference>
<dbReference type="Pfam" id="PF00226">
    <property type="entry name" value="DnaJ"/>
    <property type="match status" value="1"/>
</dbReference>
<dbReference type="Gene3D" id="1.10.287.110">
    <property type="entry name" value="DnaJ domain"/>
    <property type="match status" value="1"/>
</dbReference>
<organism evidence="3 4">
    <name type="scientific">Rhodopila globiformis</name>
    <name type="common">Rhodopseudomonas globiformis</name>
    <dbReference type="NCBI Taxonomy" id="1071"/>
    <lineage>
        <taxon>Bacteria</taxon>
        <taxon>Pseudomonadati</taxon>
        <taxon>Pseudomonadota</taxon>
        <taxon>Alphaproteobacteria</taxon>
        <taxon>Acetobacterales</taxon>
        <taxon>Acetobacteraceae</taxon>
        <taxon>Rhodopila</taxon>
    </lineage>
</organism>
<evidence type="ECO:0000313" key="4">
    <source>
        <dbReference type="Proteomes" id="UP000239724"/>
    </source>
</evidence>
<comment type="caution">
    <text evidence="3">The sequence shown here is derived from an EMBL/GenBank/DDBJ whole genome shotgun (WGS) entry which is preliminary data.</text>
</comment>
<dbReference type="SUPFAM" id="SSF49493">
    <property type="entry name" value="HSP40/DnaJ peptide-binding domain"/>
    <property type="match status" value="2"/>
</dbReference>
<dbReference type="CDD" id="cd10747">
    <property type="entry name" value="DnaJ_C"/>
    <property type="match status" value="1"/>
</dbReference>
<sequence>MKDPYEILGVERTADEAAIRAAYRKLAKKHHPDVNPGKADAASRFGEISSAYDLLSDKEKRGKFDRGEIDAEGHEIHPQRQWYRDTAGHEQYQPAGGFSQEDLESFFSQAFGQGGRRSDWGATGRPRRGRDMQYSLTVSFIDAATGTTRRLSLPDGKTLDVRIPPGTEDGHVLRLRGQGGPGYNGASAGDALIEITVAPDPRFHRDGDDIISDLPVTLQEAVLGSALEVPTIHGPVKVTVPAGSGTGTRLRLRGKGIRSGHQFVQLQVVLPPGNEPELAEFLKTWTPRRAVNPREGS</sequence>
<dbReference type="OrthoDB" id="9779889at2"/>
<gene>
    <name evidence="3" type="ORF">CCS01_00900</name>
</gene>
<reference evidence="3 4" key="1">
    <citation type="journal article" date="2018" name="Arch. Microbiol.">
        <title>New insights into the metabolic potential of the phototrophic purple bacterium Rhodopila globiformis DSM 161(T) from its draft genome sequence and evidence for a vanadium-dependent nitrogenase.</title>
        <authorList>
            <person name="Imhoff J.F."/>
            <person name="Rahn T."/>
            <person name="Kunzel S."/>
            <person name="Neulinger S.C."/>
        </authorList>
    </citation>
    <scope>NUCLEOTIDE SEQUENCE [LARGE SCALE GENOMIC DNA]</scope>
    <source>
        <strain evidence="3 4">DSM 161</strain>
    </source>
</reference>
<keyword evidence="4" id="KW-1185">Reference proteome</keyword>
<protein>
    <recommendedName>
        <fullName evidence="2">J domain-containing protein</fullName>
    </recommendedName>
</protein>
<dbReference type="Gene3D" id="2.60.260.20">
    <property type="entry name" value="Urease metallochaperone UreE, N-terminal domain"/>
    <property type="match status" value="2"/>
</dbReference>
<evidence type="ECO:0000313" key="3">
    <source>
        <dbReference type="EMBL" id="PPQ39761.1"/>
    </source>
</evidence>
<dbReference type="GO" id="GO:0042026">
    <property type="term" value="P:protein refolding"/>
    <property type="evidence" value="ECO:0007669"/>
    <property type="project" value="TreeGrafter"/>
</dbReference>
<dbReference type="InterPro" id="IPR036869">
    <property type="entry name" value="J_dom_sf"/>
</dbReference>
<dbReference type="PANTHER" id="PTHR43096">
    <property type="entry name" value="DNAJ HOMOLOG 1, MITOCHONDRIAL-RELATED"/>
    <property type="match status" value="1"/>
</dbReference>
<dbReference type="GO" id="GO:0005737">
    <property type="term" value="C:cytoplasm"/>
    <property type="evidence" value="ECO:0007669"/>
    <property type="project" value="TreeGrafter"/>
</dbReference>
<dbReference type="PROSITE" id="PS50076">
    <property type="entry name" value="DNAJ_2"/>
    <property type="match status" value="1"/>
</dbReference>
<proteinExistence type="predicted"/>
<feature type="domain" description="J" evidence="2">
    <location>
        <begin position="3"/>
        <end position="68"/>
    </location>
</feature>
<dbReference type="PRINTS" id="PR00625">
    <property type="entry name" value="JDOMAIN"/>
</dbReference>
<dbReference type="SMART" id="SM00271">
    <property type="entry name" value="DnaJ"/>
    <property type="match status" value="1"/>
</dbReference>
<dbReference type="SUPFAM" id="SSF46565">
    <property type="entry name" value="Chaperone J-domain"/>
    <property type="match status" value="1"/>
</dbReference>
<evidence type="ECO:0000259" key="2">
    <source>
        <dbReference type="PROSITE" id="PS50076"/>
    </source>
</evidence>
<dbReference type="Pfam" id="PF01556">
    <property type="entry name" value="DnaJ_C"/>
    <property type="match status" value="1"/>
</dbReference>
<dbReference type="InterPro" id="IPR001623">
    <property type="entry name" value="DnaJ_domain"/>
</dbReference>
<dbReference type="AlphaFoldDB" id="A0A2S6NNY4"/>
<name>A0A2S6NNY4_RHOGL</name>
<accession>A0A2S6NNY4</accession>
<dbReference type="Proteomes" id="UP000239724">
    <property type="component" value="Unassembled WGS sequence"/>
</dbReference>
<keyword evidence="1" id="KW-0143">Chaperone</keyword>
<dbReference type="InterPro" id="IPR002939">
    <property type="entry name" value="DnaJ_C"/>
</dbReference>
<dbReference type="PANTHER" id="PTHR43096:SF52">
    <property type="entry name" value="DNAJ HOMOLOG 1, MITOCHONDRIAL-RELATED"/>
    <property type="match status" value="1"/>
</dbReference>
<dbReference type="RefSeq" id="WP_104516960.1">
    <property type="nucleotide sequence ID" value="NZ_NHRY01000031.1"/>
</dbReference>
<evidence type="ECO:0000256" key="1">
    <source>
        <dbReference type="ARBA" id="ARBA00023186"/>
    </source>
</evidence>
<dbReference type="InterPro" id="IPR008971">
    <property type="entry name" value="HSP40/DnaJ_pept-bd"/>
</dbReference>